<evidence type="ECO:0000313" key="5">
    <source>
        <dbReference type="EMBL" id="MBL0746536.1"/>
    </source>
</evidence>
<evidence type="ECO:0000256" key="3">
    <source>
        <dbReference type="SAM" id="MobiDB-lite"/>
    </source>
</evidence>
<evidence type="ECO:0000313" key="6">
    <source>
        <dbReference type="Proteomes" id="UP000636918"/>
    </source>
</evidence>
<reference evidence="5 6" key="1">
    <citation type="submission" date="2021-01" db="EMBL/GenBank/DDBJ databases">
        <title>Genome seq and assembly of Nocardiodes sp. G10.</title>
        <authorList>
            <person name="Chhetri G."/>
        </authorList>
    </citation>
    <scope>NUCLEOTIDE SEQUENCE [LARGE SCALE GENOMIC DNA]</scope>
    <source>
        <strain evidence="5 6">G10</strain>
    </source>
</reference>
<feature type="chain" id="PRO_5047525629" description="Calcium-binding protein" evidence="4">
    <location>
        <begin position="30"/>
        <end position="446"/>
    </location>
</feature>
<dbReference type="InterPro" id="IPR001343">
    <property type="entry name" value="Hemolysn_Ca-bd"/>
</dbReference>
<organism evidence="5 6">
    <name type="scientific">Nocardioides baculatus</name>
    <dbReference type="NCBI Taxonomy" id="2801337"/>
    <lineage>
        <taxon>Bacteria</taxon>
        <taxon>Bacillati</taxon>
        <taxon>Actinomycetota</taxon>
        <taxon>Actinomycetes</taxon>
        <taxon>Propionibacteriales</taxon>
        <taxon>Nocardioidaceae</taxon>
        <taxon>Nocardioides</taxon>
    </lineage>
</organism>
<keyword evidence="6" id="KW-1185">Reference proteome</keyword>
<dbReference type="PRINTS" id="PR00313">
    <property type="entry name" value="CABNDNGRPT"/>
</dbReference>
<evidence type="ECO:0000256" key="2">
    <source>
        <dbReference type="ARBA" id="ARBA00022525"/>
    </source>
</evidence>
<dbReference type="Proteomes" id="UP000636918">
    <property type="component" value="Unassembled WGS sequence"/>
</dbReference>
<sequence>MRRTTTLTALAGLLALPLGLGLTGTPAQAAETCDGVVATIVVTPKPGSFGTDPVVGTPGDDVIVGTAQADDIDGAGGNDRICGLAGADDLTGGPGDDRLFGGLDERYFPDDDYFGDTIAPGPGDDHVDLGHDPESEDLFDLDIGYWDRVSYADATGPVVVDLGAGTATGEGTDTFAPITLGGGIEGSAYDDRLTGHDGPDWIAAGGGDDVVAGEGGDDLIDADDLSRYRSRGADPQPGDDVVDGGAGNDDIVGGHGADVLSGGSGDDSLRSDAGSGTRVLGGPGRDVVGGSGDTVADGEGGRDVLWAVVDEPGVVEVDGGAGRDEVRLDVMRDLPRGTRVVIGRTRGVVAIEGEPVVRFSSAPRLDLNAMHAGPVTWYGTGGDDVADLENSNRAVRAYGRGGDDRITGSWARDVLDGGPGRDRLDGSSGRDRCLRGERVSSCERRR</sequence>
<accession>A0ABS1L4C8</accession>
<gene>
    <name evidence="5" type="ORF">JI751_02855</name>
</gene>
<feature type="region of interest" description="Disordered" evidence="3">
    <location>
        <begin position="404"/>
        <end position="446"/>
    </location>
</feature>
<evidence type="ECO:0000256" key="1">
    <source>
        <dbReference type="ARBA" id="ARBA00004613"/>
    </source>
</evidence>
<feature type="signal peptide" evidence="4">
    <location>
        <begin position="1"/>
        <end position="29"/>
    </location>
</feature>
<comment type="subcellular location">
    <subcellularLocation>
        <location evidence="1">Secreted</location>
    </subcellularLocation>
</comment>
<proteinExistence type="predicted"/>
<feature type="compositionally biased region" description="Basic and acidic residues" evidence="3">
    <location>
        <begin position="413"/>
        <end position="446"/>
    </location>
</feature>
<keyword evidence="4" id="KW-0732">Signal</keyword>
<dbReference type="InterPro" id="IPR050557">
    <property type="entry name" value="RTX_toxin/Mannuronan_C5-epim"/>
</dbReference>
<dbReference type="Gene3D" id="2.150.10.10">
    <property type="entry name" value="Serralysin-like metalloprotease, C-terminal"/>
    <property type="match status" value="4"/>
</dbReference>
<comment type="caution">
    <text evidence="5">The sequence shown here is derived from an EMBL/GenBank/DDBJ whole genome shotgun (WGS) entry which is preliminary data.</text>
</comment>
<keyword evidence="2" id="KW-0964">Secreted</keyword>
<dbReference type="PANTHER" id="PTHR38340">
    <property type="entry name" value="S-LAYER PROTEIN"/>
    <property type="match status" value="1"/>
</dbReference>
<dbReference type="PROSITE" id="PS00330">
    <property type="entry name" value="HEMOLYSIN_CALCIUM"/>
    <property type="match status" value="2"/>
</dbReference>
<dbReference type="Pfam" id="PF00353">
    <property type="entry name" value="HemolysinCabind"/>
    <property type="match status" value="5"/>
</dbReference>
<protein>
    <recommendedName>
        <fullName evidence="7">Calcium-binding protein</fullName>
    </recommendedName>
</protein>
<feature type="compositionally biased region" description="Gly residues" evidence="3">
    <location>
        <begin position="279"/>
        <end position="292"/>
    </location>
</feature>
<dbReference type="PANTHER" id="PTHR38340:SF1">
    <property type="entry name" value="S-LAYER PROTEIN"/>
    <property type="match status" value="1"/>
</dbReference>
<evidence type="ECO:0000256" key="4">
    <source>
        <dbReference type="SAM" id="SignalP"/>
    </source>
</evidence>
<dbReference type="RefSeq" id="WP_201933154.1">
    <property type="nucleotide sequence ID" value="NZ_JAERSG010000001.1"/>
</dbReference>
<dbReference type="SUPFAM" id="SSF51120">
    <property type="entry name" value="beta-Roll"/>
    <property type="match status" value="3"/>
</dbReference>
<dbReference type="InterPro" id="IPR018511">
    <property type="entry name" value="Hemolysin-typ_Ca-bd_CS"/>
</dbReference>
<dbReference type="InterPro" id="IPR011049">
    <property type="entry name" value="Serralysin-like_metalloprot_C"/>
</dbReference>
<name>A0ABS1L4C8_9ACTN</name>
<dbReference type="EMBL" id="JAERSG010000001">
    <property type="protein sequence ID" value="MBL0746536.1"/>
    <property type="molecule type" value="Genomic_DNA"/>
</dbReference>
<feature type="region of interest" description="Disordered" evidence="3">
    <location>
        <begin position="204"/>
        <end position="296"/>
    </location>
</feature>
<evidence type="ECO:0008006" key="7">
    <source>
        <dbReference type="Google" id="ProtNLM"/>
    </source>
</evidence>